<reference evidence="12" key="1">
    <citation type="submission" date="2016-10" db="EMBL/GenBank/DDBJ databases">
        <authorList>
            <person name="Varghese N."/>
            <person name="Submissions S."/>
        </authorList>
    </citation>
    <scope>NUCLEOTIDE SEQUENCE [LARGE SCALE GENOMIC DNA]</scope>
    <source>
        <strain evidence="12">CGMCC 1.10369</strain>
    </source>
</reference>
<dbReference type="FunFam" id="3.40.50.300:FF:000287">
    <property type="entry name" value="Multidrug ABC transporter ATP-binding protein"/>
    <property type="match status" value="1"/>
</dbReference>
<dbReference type="SMART" id="SM00382">
    <property type="entry name" value="AAA"/>
    <property type="match status" value="1"/>
</dbReference>
<feature type="domain" description="ABC transporter" evidence="9">
    <location>
        <begin position="352"/>
        <end position="586"/>
    </location>
</feature>
<evidence type="ECO:0000259" key="9">
    <source>
        <dbReference type="PROSITE" id="PS50893"/>
    </source>
</evidence>
<dbReference type="GO" id="GO:0005524">
    <property type="term" value="F:ATP binding"/>
    <property type="evidence" value="ECO:0007669"/>
    <property type="project" value="UniProtKB-KW"/>
</dbReference>
<dbReference type="GO" id="GO:0015421">
    <property type="term" value="F:ABC-type oligopeptide transporter activity"/>
    <property type="evidence" value="ECO:0007669"/>
    <property type="project" value="TreeGrafter"/>
</dbReference>
<evidence type="ECO:0000256" key="2">
    <source>
        <dbReference type="ARBA" id="ARBA00022448"/>
    </source>
</evidence>
<sequence length="595" mass="67277">MNNKHKQLLHPLPQKEVFRRLLVYTGKEKKLIIAAMILLIGGTAADLAGPLIIQTFIDDYLAPRNFVQDALITLGVVYLLLYAGSAVMNYIQGYLFQKVALSIIQDIRVDIFAKVESLGLSFFDQFPTGGLISRITNDTEQVKELYITVLANFLQNIIFLIGIFAAMFYLNAALAAFALLILPLLLIVIYFYRKYSSIFYADMSEKLSQLNARLNESIQGMSVIQMFRQERRMSREFAVINQQHQDSWMKSMKLDGLLLRPAIDLISILALMLVLTYFGAASFTGPVEIGVVYAFVNYLDRFFEPVNQIMQRLSMFQQAMISAGRVFRLMDHNEPPPKQQPNAGYQIEKGNVEFKKVHFSYFENEMVLSDISFRIDKGEMLAIVGQTGSGKSSLINALMRFYPIREGNILIDGKEIQTIPFQEIRKNIGLVQQDAFLYAASIKDNIRLYNKNITEAEIFTAAKTVGADAFIQELDNGYDHVIGERGTTLSTGERQLLSFARTIAHNPKILILDEATASIDTETEAEIQDALKNARAGRTTIAIAHRLSTIKEADHIIVLEQGRIAEQGSHQQLISKKGIYEKMYHLQQGMNYIQK</sequence>
<dbReference type="InterPro" id="IPR011527">
    <property type="entry name" value="ABC1_TM_dom"/>
</dbReference>
<dbReference type="PROSITE" id="PS50929">
    <property type="entry name" value="ABC_TM1F"/>
    <property type="match status" value="1"/>
</dbReference>
<evidence type="ECO:0000259" key="10">
    <source>
        <dbReference type="PROSITE" id="PS50929"/>
    </source>
</evidence>
<proteinExistence type="predicted"/>
<dbReference type="CDD" id="cd18544">
    <property type="entry name" value="ABC_6TM_TmrA_like"/>
    <property type="match status" value="1"/>
</dbReference>
<keyword evidence="7 8" id="KW-0472">Membrane</keyword>
<gene>
    <name evidence="11" type="ORF">SAMN04488053_101427</name>
</gene>
<dbReference type="PANTHER" id="PTHR43394">
    <property type="entry name" value="ATP-DEPENDENT PERMEASE MDL1, MITOCHONDRIAL"/>
    <property type="match status" value="1"/>
</dbReference>
<dbReference type="Gene3D" id="3.40.50.300">
    <property type="entry name" value="P-loop containing nucleotide triphosphate hydrolases"/>
    <property type="match status" value="1"/>
</dbReference>
<evidence type="ECO:0000256" key="4">
    <source>
        <dbReference type="ARBA" id="ARBA00022741"/>
    </source>
</evidence>
<evidence type="ECO:0000256" key="3">
    <source>
        <dbReference type="ARBA" id="ARBA00022692"/>
    </source>
</evidence>
<keyword evidence="3 8" id="KW-0812">Transmembrane</keyword>
<dbReference type="CDD" id="cd03254">
    <property type="entry name" value="ABCC_Glucan_exporter_like"/>
    <property type="match status" value="1"/>
</dbReference>
<feature type="transmembrane region" description="Helical" evidence="8">
    <location>
        <begin position="31"/>
        <end position="52"/>
    </location>
</feature>
<dbReference type="InterPro" id="IPR003593">
    <property type="entry name" value="AAA+_ATPase"/>
</dbReference>
<evidence type="ECO:0000256" key="7">
    <source>
        <dbReference type="ARBA" id="ARBA00023136"/>
    </source>
</evidence>
<evidence type="ECO:0000256" key="5">
    <source>
        <dbReference type="ARBA" id="ARBA00022840"/>
    </source>
</evidence>
<name>A0A1H0ABI3_9BACI</name>
<protein>
    <submittedName>
        <fullName evidence="11">ATP-binding cassette, subfamily B</fullName>
    </submittedName>
</protein>
<dbReference type="PANTHER" id="PTHR43394:SF1">
    <property type="entry name" value="ATP-BINDING CASSETTE SUB-FAMILY B MEMBER 10, MITOCHONDRIAL"/>
    <property type="match status" value="1"/>
</dbReference>
<dbReference type="Pfam" id="PF00664">
    <property type="entry name" value="ABC_membrane"/>
    <property type="match status" value="1"/>
</dbReference>
<dbReference type="RefSeq" id="WP_090840115.1">
    <property type="nucleotide sequence ID" value="NZ_FNIL01000001.1"/>
</dbReference>
<feature type="transmembrane region" description="Helical" evidence="8">
    <location>
        <begin position="172"/>
        <end position="192"/>
    </location>
</feature>
<dbReference type="Proteomes" id="UP000198778">
    <property type="component" value="Unassembled WGS sequence"/>
</dbReference>
<dbReference type="InterPro" id="IPR036640">
    <property type="entry name" value="ABC1_TM_sf"/>
</dbReference>
<dbReference type="GO" id="GO:0016887">
    <property type="term" value="F:ATP hydrolysis activity"/>
    <property type="evidence" value="ECO:0007669"/>
    <property type="project" value="InterPro"/>
</dbReference>
<evidence type="ECO:0000256" key="1">
    <source>
        <dbReference type="ARBA" id="ARBA00004651"/>
    </source>
</evidence>
<keyword evidence="5 11" id="KW-0067">ATP-binding</keyword>
<dbReference type="AlphaFoldDB" id="A0A1H0ABI3"/>
<dbReference type="Gene3D" id="1.20.1560.10">
    <property type="entry name" value="ABC transporter type 1, transmembrane domain"/>
    <property type="match status" value="1"/>
</dbReference>
<keyword evidence="6 8" id="KW-1133">Transmembrane helix</keyword>
<keyword evidence="12" id="KW-1185">Reference proteome</keyword>
<dbReference type="SUPFAM" id="SSF90123">
    <property type="entry name" value="ABC transporter transmembrane region"/>
    <property type="match status" value="1"/>
</dbReference>
<evidence type="ECO:0000313" key="12">
    <source>
        <dbReference type="Proteomes" id="UP000198778"/>
    </source>
</evidence>
<dbReference type="EMBL" id="FNIL01000001">
    <property type="protein sequence ID" value="SDN31002.1"/>
    <property type="molecule type" value="Genomic_DNA"/>
</dbReference>
<dbReference type="STRING" id="745820.SAMN04488053_101427"/>
<comment type="subcellular location">
    <subcellularLocation>
        <location evidence="1">Cell membrane</location>
        <topology evidence="1">Multi-pass membrane protein</topology>
    </subcellularLocation>
</comment>
<keyword evidence="4" id="KW-0547">Nucleotide-binding</keyword>
<accession>A0A1H0ABI3</accession>
<dbReference type="InterPro" id="IPR027417">
    <property type="entry name" value="P-loop_NTPase"/>
</dbReference>
<feature type="transmembrane region" description="Helical" evidence="8">
    <location>
        <begin position="72"/>
        <end position="91"/>
    </location>
</feature>
<keyword evidence="2" id="KW-0813">Transport</keyword>
<dbReference type="GO" id="GO:0005886">
    <property type="term" value="C:plasma membrane"/>
    <property type="evidence" value="ECO:0007669"/>
    <property type="project" value="UniProtKB-SubCell"/>
</dbReference>
<evidence type="ECO:0000256" key="8">
    <source>
        <dbReference type="SAM" id="Phobius"/>
    </source>
</evidence>
<dbReference type="Pfam" id="PF00005">
    <property type="entry name" value="ABC_tran"/>
    <property type="match status" value="1"/>
</dbReference>
<feature type="domain" description="ABC transmembrane type-1" evidence="10">
    <location>
        <begin position="33"/>
        <end position="318"/>
    </location>
</feature>
<dbReference type="OrthoDB" id="9770415at2"/>
<organism evidence="11 12">
    <name type="scientific">Alkalicoccus daliensis</name>
    <dbReference type="NCBI Taxonomy" id="745820"/>
    <lineage>
        <taxon>Bacteria</taxon>
        <taxon>Bacillati</taxon>
        <taxon>Bacillota</taxon>
        <taxon>Bacilli</taxon>
        <taxon>Bacillales</taxon>
        <taxon>Bacillaceae</taxon>
        <taxon>Alkalicoccus</taxon>
    </lineage>
</organism>
<feature type="transmembrane region" description="Helical" evidence="8">
    <location>
        <begin position="145"/>
        <end position="166"/>
    </location>
</feature>
<dbReference type="SUPFAM" id="SSF52540">
    <property type="entry name" value="P-loop containing nucleoside triphosphate hydrolases"/>
    <property type="match status" value="1"/>
</dbReference>
<dbReference type="InterPro" id="IPR003439">
    <property type="entry name" value="ABC_transporter-like_ATP-bd"/>
</dbReference>
<evidence type="ECO:0000313" key="11">
    <source>
        <dbReference type="EMBL" id="SDN31002.1"/>
    </source>
</evidence>
<evidence type="ECO:0000256" key="6">
    <source>
        <dbReference type="ARBA" id="ARBA00022989"/>
    </source>
</evidence>
<feature type="transmembrane region" description="Helical" evidence="8">
    <location>
        <begin position="257"/>
        <end position="278"/>
    </location>
</feature>
<dbReference type="PROSITE" id="PS50893">
    <property type="entry name" value="ABC_TRANSPORTER_2"/>
    <property type="match status" value="1"/>
</dbReference>
<dbReference type="InterPro" id="IPR039421">
    <property type="entry name" value="Type_1_exporter"/>
</dbReference>